<dbReference type="EMBL" id="GL883138">
    <property type="protein sequence ID" value="EGG01396.1"/>
    <property type="molecule type" value="Genomic_DNA"/>
</dbReference>
<dbReference type="HOGENOM" id="CLU_023125_0_2_1"/>
<feature type="domain" description="Calcineurin-like phosphoesterase" evidence="2">
    <location>
        <begin position="76"/>
        <end position="173"/>
    </location>
</feature>
<keyword evidence="4" id="KW-1185">Reference proteome</keyword>
<protein>
    <recommendedName>
        <fullName evidence="2">Calcineurin-like phosphoesterase domain-containing protein</fullName>
    </recommendedName>
</protein>
<dbReference type="GO" id="GO:0016791">
    <property type="term" value="F:phosphatase activity"/>
    <property type="evidence" value="ECO:0007669"/>
    <property type="project" value="TreeGrafter"/>
</dbReference>
<dbReference type="InterPro" id="IPR004843">
    <property type="entry name" value="Calcineurin-like_PHP"/>
</dbReference>
<dbReference type="GO" id="GO:0005737">
    <property type="term" value="C:cytoplasm"/>
    <property type="evidence" value="ECO:0007669"/>
    <property type="project" value="TreeGrafter"/>
</dbReference>
<dbReference type="KEGG" id="mlr:MELLADRAFT_75613"/>
<dbReference type="GO" id="GO:0006798">
    <property type="term" value="P:polyphosphate catabolic process"/>
    <property type="evidence" value="ECO:0007669"/>
    <property type="project" value="TreeGrafter"/>
</dbReference>
<reference evidence="4" key="1">
    <citation type="journal article" date="2011" name="Proc. Natl. Acad. Sci. U.S.A.">
        <title>Obligate biotrophy features unraveled by the genomic analysis of rust fungi.</title>
        <authorList>
            <person name="Duplessis S."/>
            <person name="Cuomo C.A."/>
            <person name="Lin Y.-C."/>
            <person name="Aerts A."/>
            <person name="Tisserant E."/>
            <person name="Veneault-Fourrey C."/>
            <person name="Joly D.L."/>
            <person name="Hacquard S."/>
            <person name="Amselem J."/>
            <person name="Cantarel B.L."/>
            <person name="Chiu R."/>
            <person name="Coutinho P.M."/>
            <person name="Feau N."/>
            <person name="Field M."/>
            <person name="Frey P."/>
            <person name="Gelhaye E."/>
            <person name="Goldberg J."/>
            <person name="Grabherr M.G."/>
            <person name="Kodira C.D."/>
            <person name="Kohler A."/>
            <person name="Kuees U."/>
            <person name="Lindquist E.A."/>
            <person name="Lucas S.M."/>
            <person name="Mago R."/>
            <person name="Mauceli E."/>
            <person name="Morin E."/>
            <person name="Murat C."/>
            <person name="Pangilinan J.L."/>
            <person name="Park R."/>
            <person name="Pearson M."/>
            <person name="Quesneville H."/>
            <person name="Rouhier N."/>
            <person name="Sakthikumar S."/>
            <person name="Salamov A.A."/>
            <person name="Schmutz J."/>
            <person name="Selles B."/>
            <person name="Shapiro H."/>
            <person name="Tanguay P."/>
            <person name="Tuskan G.A."/>
            <person name="Henrissat B."/>
            <person name="Van de Peer Y."/>
            <person name="Rouze P."/>
            <person name="Ellis J.G."/>
            <person name="Dodds P.N."/>
            <person name="Schein J.E."/>
            <person name="Zhong S."/>
            <person name="Hamelin R.C."/>
            <person name="Grigoriev I.V."/>
            <person name="Szabo L.J."/>
            <person name="Martin F."/>
        </authorList>
    </citation>
    <scope>NUCLEOTIDE SEQUENCE [LARGE SCALE GENOMIC DNA]</scope>
    <source>
        <strain evidence="4">98AG31 / pathotype 3-4-7</strain>
    </source>
</reference>
<organism evidence="4">
    <name type="scientific">Melampsora larici-populina (strain 98AG31 / pathotype 3-4-7)</name>
    <name type="common">Poplar leaf rust fungus</name>
    <dbReference type="NCBI Taxonomy" id="747676"/>
    <lineage>
        <taxon>Eukaryota</taxon>
        <taxon>Fungi</taxon>
        <taxon>Dikarya</taxon>
        <taxon>Basidiomycota</taxon>
        <taxon>Pucciniomycotina</taxon>
        <taxon>Pucciniomycetes</taxon>
        <taxon>Pucciniales</taxon>
        <taxon>Melampsoraceae</taxon>
        <taxon>Melampsora</taxon>
    </lineage>
</organism>
<name>F4S1L1_MELLP</name>
<dbReference type="AlphaFoldDB" id="F4S1L1"/>
<dbReference type="VEuPathDB" id="FungiDB:MELLADRAFT_75613"/>
<dbReference type="eggNOG" id="ENOG502S1FD">
    <property type="taxonomic scope" value="Eukaryota"/>
</dbReference>
<dbReference type="PANTHER" id="PTHR42850">
    <property type="entry name" value="METALLOPHOSPHOESTERASE"/>
    <property type="match status" value="1"/>
</dbReference>
<evidence type="ECO:0000259" key="2">
    <source>
        <dbReference type="Pfam" id="PF00149"/>
    </source>
</evidence>
<dbReference type="InterPro" id="IPR029052">
    <property type="entry name" value="Metallo-depent_PP-like"/>
</dbReference>
<dbReference type="OrthoDB" id="10267127at2759"/>
<dbReference type="Gene3D" id="3.60.21.10">
    <property type="match status" value="1"/>
</dbReference>
<evidence type="ECO:0000313" key="3">
    <source>
        <dbReference type="EMBL" id="EGG01396.1"/>
    </source>
</evidence>
<evidence type="ECO:0000256" key="1">
    <source>
        <dbReference type="SAM" id="MobiDB-lite"/>
    </source>
</evidence>
<dbReference type="GeneID" id="18932676"/>
<dbReference type="GO" id="GO:0000298">
    <property type="term" value="F:endopolyphosphatase activity"/>
    <property type="evidence" value="ECO:0007669"/>
    <property type="project" value="TreeGrafter"/>
</dbReference>
<dbReference type="InParanoid" id="F4S1L1"/>
<dbReference type="STRING" id="747676.F4S1L1"/>
<evidence type="ECO:0000313" key="4">
    <source>
        <dbReference type="Proteomes" id="UP000001072"/>
    </source>
</evidence>
<dbReference type="SUPFAM" id="SSF56300">
    <property type="entry name" value="Metallo-dependent phosphatases"/>
    <property type="match status" value="1"/>
</dbReference>
<proteinExistence type="predicted"/>
<dbReference type="Proteomes" id="UP000001072">
    <property type="component" value="Unassembled WGS sequence"/>
</dbReference>
<sequence>MKLPFTHPSNHHHHHQTSQPTPSSRSLIRVGLLALLASSIAWVYYITDQSFFTTHQDWDQYVWHRELDWTPTNSTRLIVVGDIHGMVHSLKKLLRRIDYNSTTDQVFLLGDLAAKHPSIDSSLQTIRFARESNFTVIRGNHDQDIIAWRNWMNEHKKYQSQIIGEDESLEHLPEFMSDQPTSSLKRKLPKGWKWKGQHFEIARRLPRKDFEWLLSLCLTYHLPALNTYFVHAGLLAWDPSRSVRGASPTSFLDDQVQHSILQIDQNRDPLTLIEMRGVRKGRRPTSSGKKGTPWFELWNEAMEGCGTHLGEEPVGEDGKCGGPLNVIYGHWAAKGLTLRPWSSGLDSGCVYGRGLSAMIIGGDTKVKEYRKLEQQSIKVQGQDVTVVTMKCKKP</sequence>
<dbReference type="InterPro" id="IPR050126">
    <property type="entry name" value="Ap4A_hydrolase"/>
</dbReference>
<dbReference type="PANTHER" id="PTHR42850:SF4">
    <property type="entry name" value="ZINC-DEPENDENT ENDOPOLYPHOSPHATASE"/>
    <property type="match status" value="1"/>
</dbReference>
<feature type="region of interest" description="Disordered" evidence="1">
    <location>
        <begin position="1"/>
        <end position="23"/>
    </location>
</feature>
<dbReference type="RefSeq" id="XP_007415246.1">
    <property type="nucleotide sequence ID" value="XM_007415184.1"/>
</dbReference>
<gene>
    <name evidence="3" type="ORF">MELLADRAFT_75613</name>
</gene>
<dbReference type="Pfam" id="PF00149">
    <property type="entry name" value="Metallophos"/>
    <property type="match status" value="1"/>
</dbReference>
<accession>F4S1L1</accession>